<keyword evidence="2" id="KW-1185">Reference proteome</keyword>
<dbReference type="EMBL" id="CAAALY010284921">
    <property type="protein sequence ID" value="VEL43759.1"/>
    <property type="molecule type" value="Genomic_DNA"/>
</dbReference>
<organism evidence="1 2">
    <name type="scientific">Protopolystoma xenopodis</name>
    <dbReference type="NCBI Taxonomy" id="117903"/>
    <lineage>
        <taxon>Eukaryota</taxon>
        <taxon>Metazoa</taxon>
        <taxon>Spiralia</taxon>
        <taxon>Lophotrochozoa</taxon>
        <taxon>Platyhelminthes</taxon>
        <taxon>Monogenea</taxon>
        <taxon>Polyopisthocotylea</taxon>
        <taxon>Polystomatidea</taxon>
        <taxon>Polystomatidae</taxon>
        <taxon>Protopolystoma</taxon>
    </lineage>
</organism>
<name>A0A3S5BFW9_9PLAT</name>
<proteinExistence type="predicted"/>
<evidence type="ECO:0000313" key="1">
    <source>
        <dbReference type="EMBL" id="VEL43759.1"/>
    </source>
</evidence>
<dbReference type="AlphaFoldDB" id="A0A3S5BFW9"/>
<reference evidence="1" key="1">
    <citation type="submission" date="2018-11" db="EMBL/GenBank/DDBJ databases">
        <authorList>
            <consortium name="Pathogen Informatics"/>
        </authorList>
    </citation>
    <scope>NUCLEOTIDE SEQUENCE</scope>
</reference>
<comment type="caution">
    <text evidence="1">The sequence shown here is derived from an EMBL/GenBank/DDBJ whole genome shotgun (WGS) entry which is preliminary data.</text>
</comment>
<accession>A0A3S5BFW9</accession>
<dbReference type="Proteomes" id="UP000784294">
    <property type="component" value="Unassembled WGS sequence"/>
</dbReference>
<gene>
    <name evidence="1" type="ORF">PXEA_LOCUS37199</name>
</gene>
<sequence length="98" mass="11073">MPNVRRWMAVSVSNASQPPAAWRVAYPPNGQSTGRGFRSSEHAVFLYNSSQLQLLLSMPELLEPKGKDSLFARNPCLSECQVGSYFLHILFFPDFHFP</sequence>
<evidence type="ECO:0000313" key="2">
    <source>
        <dbReference type="Proteomes" id="UP000784294"/>
    </source>
</evidence>
<protein>
    <submittedName>
        <fullName evidence="1">Uncharacterized protein</fullName>
    </submittedName>
</protein>